<comment type="subcellular location">
    <subcellularLocation>
        <location evidence="1">Cell membrane</location>
        <topology evidence="1">Multi-pass membrane protein</topology>
    </subcellularLocation>
</comment>
<feature type="domain" description="Integral membrane bound transporter" evidence="9">
    <location>
        <begin position="378"/>
        <end position="502"/>
    </location>
</feature>
<keyword evidence="11" id="KW-1185">Reference proteome</keyword>
<feature type="compositionally biased region" description="Pro residues" evidence="7">
    <location>
        <begin position="312"/>
        <end position="331"/>
    </location>
</feature>
<feature type="transmembrane region" description="Helical" evidence="8">
    <location>
        <begin position="489"/>
        <end position="508"/>
    </location>
</feature>
<feature type="transmembrane region" description="Helical" evidence="8">
    <location>
        <begin position="421"/>
        <end position="447"/>
    </location>
</feature>
<dbReference type="PANTHER" id="PTHR30509">
    <property type="entry name" value="P-HYDROXYBENZOIC ACID EFFLUX PUMP SUBUNIT-RELATED"/>
    <property type="match status" value="1"/>
</dbReference>
<feature type="transmembrane region" description="Helical" evidence="8">
    <location>
        <begin position="391"/>
        <end position="409"/>
    </location>
</feature>
<dbReference type="InterPro" id="IPR049453">
    <property type="entry name" value="Memb_transporter_dom"/>
</dbReference>
<accession>A0ABW2GLJ6</accession>
<name>A0ABW2GLJ6_9ACTN</name>
<reference evidence="11" key="1">
    <citation type="journal article" date="2019" name="Int. J. Syst. Evol. Microbiol.">
        <title>The Global Catalogue of Microorganisms (GCM) 10K type strain sequencing project: providing services to taxonomists for standard genome sequencing and annotation.</title>
        <authorList>
            <consortium name="The Broad Institute Genomics Platform"/>
            <consortium name="The Broad Institute Genome Sequencing Center for Infectious Disease"/>
            <person name="Wu L."/>
            <person name="Ma J."/>
        </authorList>
    </citation>
    <scope>NUCLEOTIDE SEQUENCE [LARGE SCALE GENOMIC DNA]</scope>
    <source>
        <strain evidence="11">CGMCC 1.13681</strain>
    </source>
</reference>
<feature type="transmembrane region" description="Helical" evidence="8">
    <location>
        <begin position="141"/>
        <end position="161"/>
    </location>
</feature>
<evidence type="ECO:0000256" key="3">
    <source>
        <dbReference type="ARBA" id="ARBA00022692"/>
    </source>
</evidence>
<feature type="transmembrane region" description="Helical" evidence="8">
    <location>
        <begin position="459"/>
        <end position="477"/>
    </location>
</feature>
<dbReference type="Proteomes" id="UP001596413">
    <property type="component" value="Unassembled WGS sequence"/>
</dbReference>
<evidence type="ECO:0000256" key="6">
    <source>
        <dbReference type="ARBA" id="ARBA00043993"/>
    </source>
</evidence>
<evidence type="ECO:0000256" key="7">
    <source>
        <dbReference type="SAM" id="MobiDB-lite"/>
    </source>
</evidence>
<evidence type="ECO:0000259" key="9">
    <source>
        <dbReference type="Pfam" id="PF13515"/>
    </source>
</evidence>
<feature type="transmembrane region" description="Helical" evidence="8">
    <location>
        <begin position="58"/>
        <end position="80"/>
    </location>
</feature>
<keyword evidence="2" id="KW-1003">Cell membrane</keyword>
<gene>
    <name evidence="10" type="ORF">ACFQLX_25425</name>
</gene>
<evidence type="ECO:0000256" key="8">
    <source>
        <dbReference type="SAM" id="Phobius"/>
    </source>
</evidence>
<feature type="transmembrane region" description="Helical" evidence="8">
    <location>
        <begin position="33"/>
        <end position="51"/>
    </location>
</feature>
<keyword evidence="4 8" id="KW-1133">Transmembrane helix</keyword>
<sequence>MSNAEGSLAFALRAALAAALAALPMTLTGRPDLAVYGVLGAFTTTFGRNLPYARRARVLALVALAITASVGCGSVLAALARPWEGGGGALVVVAATAVVAGVAKFACDAARLGGLGAILLLFGFAVAANDPAAPGAVLPHTAVAAIGAAAAWGLGVAGRLVHPDRPQRLAVAGALRGVAEVLAAGGGGGGAGSGTGAGAGGGAGGRTGAAGDDAKAADDPPAPTTRARYRATAAVLQAYFTLGRTPAPPSPSRTGADREPCTYLTNLSWALLIHSARRAPRTLTALARPMRAQADLLTGRHRRPPPVLRELAPPPLPVRQHAPPSPEPAARPFPLGSAAPTAPARRRAWELVAAHRRGKRLEVLAVPALRMTLGTALAGTAAVALHLGHGYWAAISAAAVLHSVNVRTTSVRSLQRALGTIAGLALTLAVLSLHPGATALALVIVLLEFLLELSVVRNYALGVVFVTSLALLLTDLGEPVAPGRLIEDRALGSLLGITTGLACALLVTHHHASLRVERALVACTHALQHAEHALAAPGPVPPDLSVQLAVSAVELREADDAAAGELHSPKVDPTRLAATERRAYALLERLLERG</sequence>
<feature type="compositionally biased region" description="Gly residues" evidence="7">
    <location>
        <begin position="198"/>
        <end position="208"/>
    </location>
</feature>
<evidence type="ECO:0000256" key="5">
    <source>
        <dbReference type="ARBA" id="ARBA00023136"/>
    </source>
</evidence>
<dbReference type="PANTHER" id="PTHR30509:SF9">
    <property type="entry name" value="MULTIDRUG RESISTANCE PROTEIN MDTO"/>
    <property type="match status" value="1"/>
</dbReference>
<feature type="transmembrane region" description="Helical" evidence="8">
    <location>
        <begin position="363"/>
        <end position="385"/>
    </location>
</feature>
<evidence type="ECO:0000256" key="2">
    <source>
        <dbReference type="ARBA" id="ARBA00022475"/>
    </source>
</evidence>
<feature type="region of interest" description="Disordered" evidence="7">
    <location>
        <begin position="296"/>
        <end position="341"/>
    </location>
</feature>
<dbReference type="RefSeq" id="WP_386418866.1">
    <property type="nucleotide sequence ID" value="NZ_JBHSZO010000072.1"/>
</dbReference>
<protein>
    <submittedName>
        <fullName evidence="10">FUSC family protein</fullName>
    </submittedName>
</protein>
<keyword evidence="5 8" id="KW-0472">Membrane</keyword>
<evidence type="ECO:0000313" key="10">
    <source>
        <dbReference type="EMBL" id="MFC7221480.1"/>
    </source>
</evidence>
<dbReference type="Pfam" id="PF13515">
    <property type="entry name" value="FUSC_2"/>
    <property type="match status" value="1"/>
</dbReference>
<feature type="transmembrane region" description="Helical" evidence="8">
    <location>
        <begin position="112"/>
        <end position="129"/>
    </location>
</feature>
<evidence type="ECO:0000313" key="11">
    <source>
        <dbReference type="Proteomes" id="UP001596413"/>
    </source>
</evidence>
<comment type="caution">
    <text evidence="10">The sequence shown here is derived from an EMBL/GenBank/DDBJ whole genome shotgun (WGS) entry which is preliminary data.</text>
</comment>
<keyword evidence="3 8" id="KW-0812">Transmembrane</keyword>
<feature type="transmembrane region" description="Helical" evidence="8">
    <location>
        <begin position="86"/>
        <end position="105"/>
    </location>
</feature>
<organism evidence="10 11">
    <name type="scientific">Streptomyces polyrhachis</name>
    <dbReference type="NCBI Taxonomy" id="1282885"/>
    <lineage>
        <taxon>Bacteria</taxon>
        <taxon>Bacillati</taxon>
        <taxon>Actinomycetota</taxon>
        <taxon>Actinomycetes</taxon>
        <taxon>Kitasatosporales</taxon>
        <taxon>Streptomycetaceae</taxon>
        <taxon>Streptomyces</taxon>
    </lineage>
</organism>
<proteinExistence type="inferred from homology"/>
<feature type="compositionally biased region" description="Low complexity" evidence="7">
    <location>
        <begin position="332"/>
        <end position="341"/>
    </location>
</feature>
<comment type="similarity">
    <text evidence="6">Belongs to the YccS/YhfK family.</text>
</comment>
<evidence type="ECO:0000256" key="1">
    <source>
        <dbReference type="ARBA" id="ARBA00004651"/>
    </source>
</evidence>
<feature type="region of interest" description="Disordered" evidence="7">
    <location>
        <begin position="198"/>
        <end position="223"/>
    </location>
</feature>
<dbReference type="EMBL" id="JBHSZO010000072">
    <property type="protein sequence ID" value="MFC7221480.1"/>
    <property type="molecule type" value="Genomic_DNA"/>
</dbReference>
<evidence type="ECO:0000256" key="4">
    <source>
        <dbReference type="ARBA" id="ARBA00022989"/>
    </source>
</evidence>